<dbReference type="GO" id="GO:0051276">
    <property type="term" value="P:chromosome organization"/>
    <property type="evidence" value="ECO:0007669"/>
    <property type="project" value="InterPro"/>
</dbReference>
<keyword evidence="6 9" id="KW-0175">Coiled coil</keyword>
<evidence type="ECO:0000256" key="4">
    <source>
        <dbReference type="ARBA" id="ARBA00022618"/>
    </source>
</evidence>
<sequence length="1167" mass="135197">VNISGFRSYREVTSIDSFSSKHNVIVGRNGSGKSNFFFAIQFVLSDEFSHLRSEQRMGVLHEGTGPRINTARVEIVFDNTDRRIPAIEATEVRVVRQVGQKKDQYYIDGKMVPRAEVVNLMESAGFSRSNPYYIVKQGKINELATAPDSHRLKLLREVAGTRVYDERKEESLKILKETHNKTQKIETLLSYIDERLKTLEEEKEDLKEYQKWDRMKRSIEYTIYDTEANETRKKLERLLDQREELSTRQTKVSSELVEVQARGVRASAEQRKLESRFKGMKEEKEALVAEQAERFEKKAELSLLINDLKEDVEKEKSGRNRAEDVLNQVKADIREKEEELEMITPKYQRLVEEESALSSDIRIAETRSKELFAKQGHKDQFKSAEERDSFLRREIRHITRQINEIEEQMKDIEKSLEEEACEEDQLTTHVQELGVELQENHIRMDKASAEHGRLKQEFDRAMVAQLDATREEKEIREQLNTINGEISQMEQQMRYLAPRSVTNGVEGVRRVVQWFRDNNHDGRILLDLIDCEPIYFQAVEVTAGNRLLFHVVSDDRVAMKIMKQFNMQNLPGECNFFPINRIVAPQRKDYQDADGRAILDVFDYDEYYDAVFRNVFAGTAIVRDLHLGARFARSEGFDCVTLDGDQISKRGALTGGYIDTKRSKLELHKSIRLLQASRDQLLATLGEIQRKVNEKMSAVEKIQMEIDKADNDMRVYKQQHRNLTEKKRCASEQLHAMGRNREPKKAQLVNLRNRVREFRAQLEGYESQIGSDFLSQLSKFEQAECERLQREILEKKQKLDHVAKERNALETIKQRLENQLTTNLLRKRDSLTAKISDIAVDEKRHNLQAESAELNSVIQRLNEIVRRIAELDECLMEYDESAEKLNRELEDVQEQQKDLEAQLADFSKQADIIFTKQSTLQTKREENVKKIRELGSLPTDAFSKYQGMSTKQLDKKLAECMHELKKYENVNKKALDQFVQAASQKEDLTKRMEEQRRSQKVSKNFAEVFQKLVPEGTGSLVIQTKDDSLDSSQSDQPIHIMENFVGIGIKVSFNGSSETREMVQLSGGQKSLVALALIFAIQKCDPAPFYLFDEIDAALDSQHRKAVADMIHELSENAQFITTTFRPELLESAEKYYGVKFRNKVSHIDVVTKEQAYDFVEDDTTHG</sequence>
<dbReference type="Gene3D" id="3.40.50.300">
    <property type="entry name" value="P-loop containing nucleotide triphosphate hydrolases"/>
    <property type="match status" value="2"/>
</dbReference>
<dbReference type="Pfam" id="PF02463">
    <property type="entry name" value="SMC_N"/>
    <property type="match status" value="1"/>
</dbReference>
<keyword evidence="12" id="KW-1185">Reference proteome</keyword>
<feature type="coiled-coil region" evidence="9">
    <location>
        <begin position="844"/>
        <end position="909"/>
    </location>
</feature>
<reference evidence="12" key="2">
    <citation type="journal article" date="2016" name="Sci. Rep.">
        <title>Dictyocaulus viviparus genome, variome and transcriptome elucidate lungworm biology and support future intervention.</title>
        <authorList>
            <person name="McNulty S.N."/>
            <person name="Strube C."/>
            <person name="Rosa B.A."/>
            <person name="Martin J.C."/>
            <person name="Tyagi R."/>
            <person name="Choi Y.J."/>
            <person name="Wang Q."/>
            <person name="Hallsworth Pepin K."/>
            <person name="Zhang X."/>
            <person name="Ozersky P."/>
            <person name="Wilson R.K."/>
            <person name="Sternberg P.W."/>
            <person name="Gasser R.B."/>
            <person name="Mitreva M."/>
        </authorList>
    </citation>
    <scope>NUCLEOTIDE SEQUENCE [LARGE SCALE GENOMIC DNA]</scope>
    <source>
        <strain evidence="12">HannoverDv2000</strain>
    </source>
</reference>
<dbReference type="Gene3D" id="1.20.1060.20">
    <property type="match status" value="1"/>
</dbReference>
<name>A0A0D8Y4C1_DICVI</name>
<gene>
    <name evidence="11" type="ORF">DICVIV_04431</name>
</gene>
<dbReference type="Gene3D" id="3.30.70.1620">
    <property type="match status" value="1"/>
</dbReference>
<evidence type="ECO:0000256" key="5">
    <source>
        <dbReference type="ARBA" id="ARBA00022776"/>
    </source>
</evidence>
<dbReference type="GO" id="GO:0016887">
    <property type="term" value="F:ATP hydrolysis activity"/>
    <property type="evidence" value="ECO:0007669"/>
    <property type="project" value="InterPro"/>
</dbReference>
<keyword evidence="8" id="KW-0131">Cell cycle</keyword>
<dbReference type="OrthoDB" id="431497at2759"/>
<proteinExistence type="inferred from homology"/>
<comment type="similarity">
    <text evidence="2">Belongs to the SMC family. SMC3 subfamily.</text>
</comment>
<keyword evidence="5" id="KW-0498">Mitosis</keyword>
<dbReference type="InterPro" id="IPR024704">
    <property type="entry name" value="SMC"/>
</dbReference>
<evidence type="ECO:0000256" key="1">
    <source>
        <dbReference type="ARBA" id="ARBA00004123"/>
    </source>
</evidence>
<dbReference type="GO" id="GO:0051301">
    <property type="term" value="P:cell division"/>
    <property type="evidence" value="ECO:0007669"/>
    <property type="project" value="UniProtKB-KW"/>
</dbReference>
<dbReference type="EMBL" id="KN716235">
    <property type="protein sequence ID" value="KJH49416.1"/>
    <property type="molecule type" value="Genomic_DNA"/>
</dbReference>
<dbReference type="FunFam" id="3.40.50.300:FF:000424">
    <property type="entry name" value="Structural maintenance of chromosomes 3"/>
    <property type="match status" value="1"/>
</dbReference>
<feature type="coiled-coil region" evidence="9">
    <location>
        <begin position="388"/>
        <end position="422"/>
    </location>
</feature>
<evidence type="ECO:0000256" key="8">
    <source>
        <dbReference type="ARBA" id="ARBA00023306"/>
    </source>
</evidence>
<feature type="non-terminal residue" evidence="11">
    <location>
        <position position="1"/>
    </location>
</feature>
<evidence type="ECO:0000256" key="7">
    <source>
        <dbReference type="ARBA" id="ARBA00023242"/>
    </source>
</evidence>
<dbReference type="InterPro" id="IPR027417">
    <property type="entry name" value="P-loop_NTPase"/>
</dbReference>
<dbReference type="Pfam" id="PF06470">
    <property type="entry name" value="SMC_hinge"/>
    <property type="match status" value="1"/>
</dbReference>
<dbReference type="PANTHER" id="PTHR43977">
    <property type="entry name" value="STRUCTURAL MAINTENANCE OF CHROMOSOMES PROTEIN 3"/>
    <property type="match status" value="1"/>
</dbReference>
<evidence type="ECO:0000256" key="2">
    <source>
        <dbReference type="ARBA" id="ARBA00005917"/>
    </source>
</evidence>
<dbReference type="SUPFAM" id="SSF52540">
    <property type="entry name" value="P-loop containing nucleoside triphosphate hydrolases"/>
    <property type="match status" value="1"/>
</dbReference>
<dbReference type="Proteomes" id="UP000053766">
    <property type="component" value="Unassembled WGS sequence"/>
</dbReference>
<reference evidence="11 12" key="1">
    <citation type="submission" date="2013-11" db="EMBL/GenBank/DDBJ databases">
        <title>Draft genome of the bovine lungworm Dictyocaulus viviparus.</title>
        <authorList>
            <person name="Mitreva M."/>
        </authorList>
    </citation>
    <scope>NUCLEOTIDE SEQUENCE [LARGE SCALE GENOMIC DNA]</scope>
    <source>
        <strain evidence="11 12">HannoverDv2000</strain>
    </source>
</reference>
<accession>A0A0D8Y4C1</accession>
<dbReference type="InterPro" id="IPR010935">
    <property type="entry name" value="SMC_hinge"/>
</dbReference>
<feature type="coiled-coil region" evidence="9">
    <location>
        <begin position="692"/>
        <end position="819"/>
    </location>
</feature>
<dbReference type="InterPro" id="IPR041741">
    <property type="entry name" value="SMC3_ABC_euk"/>
</dbReference>
<dbReference type="SMART" id="SM00968">
    <property type="entry name" value="SMC_hinge"/>
    <property type="match status" value="1"/>
</dbReference>
<evidence type="ECO:0000313" key="12">
    <source>
        <dbReference type="Proteomes" id="UP000053766"/>
    </source>
</evidence>
<feature type="domain" description="SMC hinge" evidence="10">
    <location>
        <begin position="519"/>
        <end position="632"/>
    </location>
</feature>
<evidence type="ECO:0000256" key="3">
    <source>
        <dbReference type="ARBA" id="ARBA00018690"/>
    </source>
</evidence>
<evidence type="ECO:0000313" key="11">
    <source>
        <dbReference type="EMBL" id="KJH49416.1"/>
    </source>
</evidence>
<keyword evidence="4" id="KW-0132">Cell division</keyword>
<dbReference type="CDD" id="cd03272">
    <property type="entry name" value="ABC_SMC3_euk"/>
    <property type="match status" value="1"/>
</dbReference>
<dbReference type="InterPro" id="IPR036277">
    <property type="entry name" value="SMC_hinge_sf"/>
</dbReference>
<dbReference type="AlphaFoldDB" id="A0A0D8Y4C1"/>
<evidence type="ECO:0000256" key="6">
    <source>
        <dbReference type="ARBA" id="ARBA00023054"/>
    </source>
</evidence>
<feature type="coiled-coil region" evidence="9">
    <location>
        <begin position="189"/>
        <end position="339"/>
    </location>
</feature>
<organism evidence="11 12">
    <name type="scientific">Dictyocaulus viviparus</name>
    <name type="common">Bovine lungworm</name>
    <dbReference type="NCBI Taxonomy" id="29172"/>
    <lineage>
        <taxon>Eukaryota</taxon>
        <taxon>Metazoa</taxon>
        <taxon>Ecdysozoa</taxon>
        <taxon>Nematoda</taxon>
        <taxon>Chromadorea</taxon>
        <taxon>Rhabditida</taxon>
        <taxon>Rhabditina</taxon>
        <taxon>Rhabditomorpha</taxon>
        <taxon>Strongyloidea</taxon>
        <taxon>Metastrongylidae</taxon>
        <taxon>Dictyocaulus</taxon>
    </lineage>
</organism>
<dbReference type="GO" id="GO:0032991">
    <property type="term" value="C:protein-containing complex"/>
    <property type="evidence" value="ECO:0007669"/>
    <property type="project" value="UniProtKB-ARBA"/>
</dbReference>
<dbReference type="STRING" id="29172.A0A0D8Y4C1"/>
<feature type="coiled-coil region" evidence="9">
    <location>
        <begin position="950"/>
        <end position="998"/>
    </location>
</feature>
<dbReference type="GO" id="GO:0005694">
    <property type="term" value="C:chromosome"/>
    <property type="evidence" value="ECO:0007669"/>
    <property type="project" value="InterPro"/>
</dbReference>
<dbReference type="SUPFAM" id="SSF75553">
    <property type="entry name" value="Smc hinge domain"/>
    <property type="match status" value="1"/>
</dbReference>
<evidence type="ECO:0000256" key="9">
    <source>
        <dbReference type="SAM" id="Coils"/>
    </source>
</evidence>
<dbReference type="InterPro" id="IPR003395">
    <property type="entry name" value="RecF/RecN/SMC_N"/>
</dbReference>
<dbReference type="GO" id="GO:0005634">
    <property type="term" value="C:nucleus"/>
    <property type="evidence" value="ECO:0007669"/>
    <property type="project" value="UniProtKB-SubCell"/>
</dbReference>
<evidence type="ECO:0000259" key="10">
    <source>
        <dbReference type="SMART" id="SM00968"/>
    </source>
</evidence>
<dbReference type="GO" id="GO:0005524">
    <property type="term" value="F:ATP binding"/>
    <property type="evidence" value="ECO:0007669"/>
    <property type="project" value="InterPro"/>
</dbReference>
<comment type="subcellular location">
    <subcellularLocation>
        <location evidence="1">Nucleus</location>
    </subcellularLocation>
</comment>
<dbReference type="PIRSF" id="PIRSF005719">
    <property type="entry name" value="SMC"/>
    <property type="match status" value="1"/>
</dbReference>
<protein>
    <recommendedName>
        <fullName evidence="3">Structural maintenance of chromosomes protein 3</fullName>
    </recommendedName>
</protein>
<keyword evidence="7" id="KW-0539">Nucleus</keyword>